<proteinExistence type="predicted"/>
<sequence length="609" mass="64903">MAEGKQSRFDLIINAVERVSGPFRRIEQAMEGMSKGAEKASASMKEATQHIANTEEALHTLHSNAEKLDKSLGNPKGLQRLSGSIGNVRDKLQGMVQQGQAGLERLGALAGRLSLLFGAAGGGAFALGTEAATAAAEASKFASMVGLSTGNWQEYAGAATMAGMEADELASLMLTLQERAVNAARGEKGDIEMLQLMGISAKNAKGELKNADTLLLELADRVKKMREAGEMGKAAGIMNQLGGEEGARLLDLLKNGREGLLAMRKEARELGLVLSDEALESALEYGSAINRVKATFRGLGLTLGKTFLPSLTKLLDKFQAWLQVQRDIMSAGFERWIDGLDLDAVWRSVENFFASLGRLGRMLQRAADLCGGWSNVLTALVVLISGKALLALGSLALAFGQLGMAMLTTPVGWFVAAVAAIAGAAYAIYKNWDGLVAYFWGIWESVKAAFEEGWVQGVMRVMFSFKPSRWITDGLNELVATLTGVDLYSIGGQWIDGLLRGIKQGWQQLTGWLDKGLDSIAGIFRSDDDGKGTASGAATSTLPMADPLNMVPGAKSMMQLVRSERVIRQENTVRIIAPEGMRLEGEGQGRGLDVRGDVAEAGVLNAGAI</sequence>
<feature type="transmembrane region" description="Helical" evidence="2">
    <location>
        <begin position="411"/>
        <end position="429"/>
    </location>
</feature>
<protein>
    <recommendedName>
        <fullName evidence="5">Phage tail tape measure protein, TP901 family</fullName>
    </recommendedName>
</protein>
<feature type="transmembrane region" description="Helical" evidence="2">
    <location>
        <begin position="376"/>
        <end position="399"/>
    </location>
</feature>
<keyword evidence="2" id="KW-1133">Transmembrane helix</keyword>
<dbReference type="AlphaFoldDB" id="B6WS20"/>
<dbReference type="eggNOG" id="COG5412">
    <property type="taxonomic scope" value="Bacteria"/>
</dbReference>
<accession>B6WS20</accession>
<reference evidence="3 4" key="2">
    <citation type="submission" date="2008-10" db="EMBL/GenBank/DDBJ databases">
        <authorList>
            <person name="Fulton L."/>
            <person name="Clifton S."/>
            <person name="Fulton B."/>
            <person name="Xu J."/>
            <person name="Minx P."/>
            <person name="Pepin K.H."/>
            <person name="Johnson M."/>
            <person name="Bhonagiri V."/>
            <person name="Nash W.E."/>
            <person name="Mardis E.R."/>
            <person name="Wilson R.K."/>
        </authorList>
    </citation>
    <scope>NUCLEOTIDE SEQUENCE [LARGE SCALE GENOMIC DNA]</scope>
    <source>
        <strain evidence="3 4">ATCC 29098</strain>
    </source>
</reference>
<dbReference type="Proteomes" id="UP000003676">
    <property type="component" value="Unassembled WGS sequence"/>
</dbReference>
<comment type="caution">
    <text evidence="3">The sequence shown here is derived from an EMBL/GenBank/DDBJ whole genome shotgun (WGS) entry which is preliminary data.</text>
</comment>
<feature type="coiled-coil region" evidence="1">
    <location>
        <begin position="201"/>
        <end position="228"/>
    </location>
</feature>
<evidence type="ECO:0000256" key="2">
    <source>
        <dbReference type="SAM" id="Phobius"/>
    </source>
</evidence>
<keyword evidence="2" id="KW-0472">Membrane</keyword>
<evidence type="ECO:0000256" key="1">
    <source>
        <dbReference type="SAM" id="Coils"/>
    </source>
</evidence>
<evidence type="ECO:0008006" key="5">
    <source>
        <dbReference type="Google" id="ProtNLM"/>
    </source>
</evidence>
<reference evidence="3 4" key="1">
    <citation type="submission" date="2008-10" db="EMBL/GenBank/DDBJ databases">
        <title>Draft genome sequence of Desulvovibrio piger (ATCC 29098).</title>
        <authorList>
            <person name="Sudarsanam P."/>
            <person name="Ley R."/>
            <person name="Guruge J."/>
            <person name="Turnbaugh P.J."/>
            <person name="Mahowald M."/>
            <person name="Liep D."/>
            <person name="Gordon J."/>
        </authorList>
    </citation>
    <scope>NUCLEOTIDE SEQUENCE [LARGE SCALE GENOMIC DNA]</scope>
    <source>
        <strain evidence="3 4">ATCC 29098</strain>
    </source>
</reference>
<name>B6WS20_9BACT</name>
<feature type="coiled-coil region" evidence="1">
    <location>
        <begin position="37"/>
        <end position="64"/>
    </location>
</feature>
<keyword evidence="2" id="KW-0812">Transmembrane</keyword>
<evidence type="ECO:0000313" key="3">
    <source>
        <dbReference type="EMBL" id="EEB34178.1"/>
    </source>
</evidence>
<evidence type="ECO:0000313" key="4">
    <source>
        <dbReference type="Proteomes" id="UP000003676"/>
    </source>
</evidence>
<gene>
    <name evidence="3" type="ORF">DESPIG_00865</name>
</gene>
<keyword evidence="1" id="KW-0175">Coiled coil</keyword>
<organism evidence="3 4">
    <name type="scientific">Desulfovibrio piger ATCC 29098</name>
    <dbReference type="NCBI Taxonomy" id="411464"/>
    <lineage>
        <taxon>Bacteria</taxon>
        <taxon>Pseudomonadati</taxon>
        <taxon>Thermodesulfobacteriota</taxon>
        <taxon>Desulfovibrionia</taxon>
        <taxon>Desulfovibrionales</taxon>
        <taxon>Desulfovibrionaceae</taxon>
        <taxon>Desulfovibrio</taxon>
    </lineage>
</organism>
<dbReference type="EMBL" id="ABXU01000026">
    <property type="protein sequence ID" value="EEB34178.1"/>
    <property type="molecule type" value="Genomic_DNA"/>
</dbReference>
<dbReference type="HOGENOM" id="CLU_501283_0_0_7"/>